<organism evidence="17 18">
    <name type="scientific">Gracilimonas mengyeensis</name>
    <dbReference type="NCBI Taxonomy" id="1302730"/>
    <lineage>
        <taxon>Bacteria</taxon>
        <taxon>Pseudomonadati</taxon>
        <taxon>Balneolota</taxon>
        <taxon>Balneolia</taxon>
        <taxon>Balneolales</taxon>
        <taxon>Balneolaceae</taxon>
        <taxon>Gracilimonas</taxon>
    </lineage>
</organism>
<dbReference type="HAMAP" id="MF_01274">
    <property type="entry name" value="Pantothen_kinase_3"/>
    <property type="match status" value="1"/>
</dbReference>
<keyword evidence="7 16" id="KW-0963">Cytoplasm</keyword>
<dbReference type="EMBL" id="FXTP01000010">
    <property type="protein sequence ID" value="SMO77426.1"/>
    <property type="molecule type" value="Genomic_DNA"/>
</dbReference>
<comment type="cofactor">
    <cofactor evidence="2">
        <name>K(+)</name>
        <dbReference type="ChEBI" id="CHEBI:29103"/>
    </cofactor>
</comment>
<dbReference type="PANTHER" id="PTHR34265:SF1">
    <property type="entry name" value="TYPE III PANTOTHENATE KINASE"/>
    <property type="match status" value="1"/>
</dbReference>
<comment type="subcellular location">
    <subcellularLocation>
        <location evidence="3 16">Cytoplasm</location>
    </subcellularLocation>
</comment>
<dbReference type="GO" id="GO:0046872">
    <property type="term" value="F:metal ion binding"/>
    <property type="evidence" value="ECO:0007669"/>
    <property type="project" value="UniProtKB-KW"/>
</dbReference>
<evidence type="ECO:0000256" key="14">
    <source>
        <dbReference type="ARBA" id="ARBA00038036"/>
    </source>
</evidence>
<comment type="subunit">
    <text evidence="5 16">Homodimer.</text>
</comment>
<dbReference type="GO" id="GO:0015937">
    <property type="term" value="P:coenzyme A biosynthetic process"/>
    <property type="evidence" value="ECO:0007669"/>
    <property type="project" value="UniProtKB-UniRule"/>
</dbReference>
<evidence type="ECO:0000256" key="3">
    <source>
        <dbReference type="ARBA" id="ARBA00004496"/>
    </source>
</evidence>
<evidence type="ECO:0000313" key="17">
    <source>
        <dbReference type="EMBL" id="SMO77426.1"/>
    </source>
</evidence>
<dbReference type="InterPro" id="IPR043129">
    <property type="entry name" value="ATPase_NBD"/>
</dbReference>
<evidence type="ECO:0000256" key="15">
    <source>
        <dbReference type="ARBA" id="ARBA00040883"/>
    </source>
</evidence>
<comment type="cofactor">
    <cofactor evidence="16">
        <name>NH4(+)</name>
        <dbReference type="ChEBI" id="CHEBI:28938"/>
    </cofactor>
    <cofactor evidence="16">
        <name>K(+)</name>
        <dbReference type="ChEBI" id="CHEBI:29103"/>
    </cofactor>
    <text evidence="16">A monovalent cation. Ammonium or potassium.</text>
</comment>
<evidence type="ECO:0000256" key="9">
    <source>
        <dbReference type="ARBA" id="ARBA00022741"/>
    </source>
</evidence>
<evidence type="ECO:0000256" key="1">
    <source>
        <dbReference type="ARBA" id="ARBA00001206"/>
    </source>
</evidence>
<dbReference type="InterPro" id="IPR004619">
    <property type="entry name" value="Type_III_PanK"/>
</dbReference>
<sequence>MSKFDSASLKKQLFLDVGNTAVKAVYKEGMAWKKVDAHSAQTGKQLILWIENHRDDFSEIVLAGVRTEVQQALVGELQQADFNIKTVTNKDIPRDLLDYETPDTLGIDRFLACYGATFQTKEAVVVIDAGTATTIDYMGRDKIFRGGVIAPGLTAFTELLPKHAPALPNVEVEIPQSWPGKSTIHSLQWGQAGFYKFALQAMLNEYEKEFGQFDLFITGGNRQTIQQLLSMDSKLRPYLIFEGLEKLI</sequence>
<evidence type="ECO:0000313" key="18">
    <source>
        <dbReference type="Proteomes" id="UP000317557"/>
    </source>
</evidence>
<dbReference type="GO" id="GO:0005737">
    <property type="term" value="C:cytoplasm"/>
    <property type="evidence" value="ECO:0007669"/>
    <property type="project" value="UniProtKB-SubCell"/>
</dbReference>
<evidence type="ECO:0000256" key="5">
    <source>
        <dbReference type="ARBA" id="ARBA00011738"/>
    </source>
</evidence>
<evidence type="ECO:0000256" key="7">
    <source>
        <dbReference type="ARBA" id="ARBA00022490"/>
    </source>
</evidence>
<gene>
    <name evidence="16" type="primary">coaX</name>
    <name evidence="17" type="ORF">SAMN06265219_11026</name>
</gene>
<protein>
    <recommendedName>
        <fullName evidence="15 16">Type III pantothenate kinase</fullName>
        <ecNumber evidence="6 16">2.7.1.33</ecNumber>
    </recommendedName>
    <alternativeName>
        <fullName evidence="16">PanK-III</fullName>
    </alternativeName>
    <alternativeName>
        <fullName evidence="16">Pantothenic acid kinase</fullName>
    </alternativeName>
</protein>
<evidence type="ECO:0000256" key="8">
    <source>
        <dbReference type="ARBA" id="ARBA00022679"/>
    </source>
</evidence>
<dbReference type="PANTHER" id="PTHR34265">
    <property type="entry name" value="TYPE III PANTOTHENATE KINASE"/>
    <property type="match status" value="1"/>
</dbReference>
<comment type="similarity">
    <text evidence="14 16">Belongs to the type III pantothenate kinase family.</text>
</comment>
<dbReference type="Pfam" id="PF03309">
    <property type="entry name" value="Pan_kinase"/>
    <property type="match status" value="1"/>
</dbReference>
<feature type="active site" description="Proton acceptor" evidence="16">
    <location>
        <position position="108"/>
    </location>
</feature>
<dbReference type="Proteomes" id="UP000317557">
    <property type="component" value="Unassembled WGS sequence"/>
</dbReference>
<feature type="binding site" evidence="16">
    <location>
        <position position="131"/>
    </location>
    <ligand>
        <name>ATP</name>
        <dbReference type="ChEBI" id="CHEBI:30616"/>
    </ligand>
</feature>
<feature type="binding site" evidence="16">
    <location>
        <begin position="16"/>
        <end position="23"/>
    </location>
    <ligand>
        <name>ATP</name>
        <dbReference type="ChEBI" id="CHEBI:30616"/>
    </ligand>
</feature>
<feature type="binding site" evidence="16">
    <location>
        <position position="128"/>
    </location>
    <ligand>
        <name>K(+)</name>
        <dbReference type="ChEBI" id="CHEBI:29103"/>
    </ligand>
</feature>
<feature type="binding site" evidence="16">
    <location>
        <position position="183"/>
    </location>
    <ligand>
        <name>substrate</name>
    </ligand>
</feature>
<evidence type="ECO:0000256" key="10">
    <source>
        <dbReference type="ARBA" id="ARBA00022777"/>
    </source>
</evidence>
<comment type="catalytic activity">
    <reaction evidence="1 16">
        <text>(R)-pantothenate + ATP = (R)-4'-phosphopantothenate + ADP + H(+)</text>
        <dbReference type="Rhea" id="RHEA:16373"/>
        <dbReference type="ChEBI" id="CHEBI:10986"/>
        <dbReference type="ChEBI" id="CHEBI:15378"/>
        <dbReference type="ChEBI" id="CHEBI:29032"/>
        <dbReference type="ChEBI" id="CHEBI:30616"/>
        <dbReference type="ChEBI" id="CHEBI:456216"/>
        <dbReference type="EC" id="2.7.1.33"/>
    </reaction>
</comment>
<evidence type="ECO:0000256" key="13">
    <source>
        <dbReference type="ARBA" id="ARBA00022993"/>
    </source>
</evidence>
<dbReference type="EC" id="2.7.1.33" evidence="6 16"/>
<dbReference type="UniPathway" id="UPA00241">
    <property type="reaction ID" value="UER00352"/>
</dbReference>
<dbReference type="CDD" id="cd24015">
    <property type="entry name" value="ASKHA_NBD_PanK-III"/>
    <property type="match status" value="1"/>
</dbReference>
<keyword evidence="13 16" id="KW-0173">Coenzyme A biosynthesis</keyword>
<reference evidence="17 18" key="1">
    <citation type="submission" date="2017-05" db="EMBL/GenBank/DDBJ databases">
        <authorList>
            <person name="Varghese N."/>
            <person name="Submissions S."/>
        </authorList>
    </citation>
    <scope>NUCLEOTIDE SEQUENCE [LARGE SCALE GENOMIC DNA]</scope>
    <source>
        <strain evidence="17 18">DSM 21985</strain>
    </source>
</reference>
<comment type="function">
    <text evidence="16">Catalyzes the phosphorylation of pantothenate (Pan), the first step in CoA biosynthesis.</text>
</comment>
<evidence type="ECO:0000256" key="11">
    <source>
        <dbReference type="ARBA" id="ARBA00022840"/>
    </source>
</evidence>
<dbReference type="AlphaFoldDB" id="A0A521E0D9"/>
<dbReference type="SUPFAM" id="SSF53067">
    <property type="entry name" value="Actin-like ATPase domain"/>
    <property type="match status" value="2"/>
</dbReference>
<evidence type="ECO:0000256" key="6">
    <source>
        <dbReference type="ARBA" id="ARBA00012102"/>
    </source>
</evidence>
<keyword evidence="8 16" id="KW-0808">Transferase</keyword>
<keyword evidence="16" id="KW-0479">Metal-binding</keyword>
<keyword evidence="12 16" id="KW-0630">Potassium</keyword>
<keyword evidence="18" id="KW-1185">Reference proteome</keyword>
<dbReference type="GO" id="GO:0004594">
    <property type="term" value="F:pantothenate kinase activity"/>
    <property type="evidence" value="ECO:0007669"/>
    <property type="project" value="UniProtKB-UniRule"/>
</dbReference>
<comment type="pathway">
    <text evidence="4 16">Cofactor biosynthesis; coenzyme A biosynthesis; CoA from (R)-pantothenate: step 1/5.</text>
</comment>
<dbReference type="GO" id="GO:0005524">
    <property type="term" value="F:ATP binding"/>
    <property type="evidence" value="ECO:0007669"/>
    <property type="project" value="UniProtKB-UniRule"/>
</dbReference>
<dbReference type="NCBIfam" id="TIGR00671">
    <property type="entry name" value="baf"/>
    <property type="match status" value="1"/>
</dbReference>
<name>A0A521E0D9_9BACT</name>
<evidence type="ECO:0000256" key="16">
    <source>
        <dbReference type="HAMAP-Rule" id="MF_01274"/>
    </source>
</evidence>
<keyword evidence="11 16" id="KW-0067">ATP-binding</keyword>
<evidence type="ECO:0000256" key="2">
    <source>
        <dbReference type="ARBA" id="ARBA00001958"/>
    </source>
</evidence>
<keyword evidence="9 16" id="KW-0547">Nucleotide-binding</keyword>
<dbReference type="Gene3D" id="3.30.420.40">
    <property type="match status" value="2"/>
</dbReference>
<feature type="binding site" evidence="16">
    <location>
        <begin position="106"/>
        <end position="109"/>
    </location>
    <ligand>
        <name>substrate</name>
    </ligand>
</feature>
<evidence type="ECO:0000256" key="4">
    <source>
        <dbReference type="ARBA" id="ARBA00005225"/>
    </source>
</evidence>
<evidence type="ECO:0000256" key="12">
    <source>
        <dbReference type="ARBA" id="ARBA00022958"/>
    </source>
</evidence>
<keyword evidence="10 16" id="KW-0418">Kinase</keyword>
<dbReference type="OrthoDB" id="9804707at2"/>
<proteinExistence type="inferred from homology"/>
<accession>A0A521E0D9</accession>
<feature type="binding site" evidence="16">
    <location>
        <position position="99"/>
    </location>
    <ligand>
        <name>substrate</name>
    </ligand>
</feature>
<dbReference type="RefSeq" id="WP_142454848.1">
    <property type="nucleotide sequence ID" value="NZ_FXTP01000010.1"/>
</dbReference>